<evidence type="ECO:0000313" key="6">
    <source>
        <dbReference type="Proteomes" id="UP000316621"/>
    </source>
</evidence>
<feature type="domain" description="Protein kinase" evidence="4">
    <location>
        <begin position="364"/>
        <end position="637"/>
    </location>
</feature>
<evidence type="ECO:0000256" key="3">
    <source>
        <dbReference type="SAM" id="MobiDB-lite"/>
    </source>
</evidence>
<dbReference type="PANTHER" id="PTHR47989">
    <property type="entry name" value="OS01G0750732 PROTEIN"/>
    <property type="match status" value="1"/>
</dbReference>
<dbReference type="InterPro" id="IPR020635">
    <property type="entry name" value="Tyr_kinase_cat_dom"/>
</dbReference>
<dbReference type="Gene3D" id="3.30.200.20">
    <property type="entry name" value="Phosphorylase Kinase, domain 1"/>
    <property type="match status" value="1"/>
</dbReference>
<dbReference type="SUPFAM" id="SSF56112">
    <property type="entry name" value="Protein kinase-like (PK-like)"/>
    <property type="match status" value="1"/>
</dbReference>
<keyword evidence="2" id="KW-0067">ATP-binding</keyword>
<dbReference type="PROSITE" id="PS00109">
    <property type="entry name" value="PROTEIN_KINASE_TYR"/>
    <property type="match status" value="1"/>
</dbReference>
<evidence type="ECO:0000313" key="5">
    <source>
        <dbReference type="EMBL" id="RZC46802.1"/>
    </source>
</evidence>
<dbReference type="Pfam" id="PF07714">
    <property type="entry name" value="PK_Tyr_Ser-Thr"/>
    <property type="match status" value="1"/>
</dbReference>
<name>A0A4Y7IGI3_PAPSO</name>
<dbReference type="PROSITE" id="PS50011">
    <property type="entry name" value="PROTEIN_KINASE_DOM"/>
    <property type="match status" value="1"/>
</dbReference>
<dbReference type="InterPro" id="IPR000719">
    <property type="entry name" value="Prot_kinase_dom"/>
</dbReference>
<dbReference type="GO" id="GO:0005524">
    <property type="term" value="F:ATP binding"/>
    <property type="evidence" value="ECO:0007669"/>
    <property type="project" value="UniProtKB-KW"/>
</dbReference>
<dbReference type="FunFam" id="3.30.200.20:FF:000604">
    <property type="entry name" value="Proline-rich receptor-like protein kinase PERK8"/>
    <property type="match status" value="1"/>
</dbReference>
<dbReference type="PANTHER" id="PTHR47989:SF8">
    <property type="entry name" value="INACTIVE PROTEIN KINASE SELMODRAFT_444075-LIKE"/>
    <property type="match status" value="1"/>
</dbReference>
<evidence type="ECO:0000256" key="1">
    <source>
        <dbReference type="ARBA" id="ARBA00022741"/>
    </source>
</evidence>
<feature type="region of interest" description="Disordered" evidence="3">
    <location>
        <begin position="187"/>
        <end position="206"/>
    </location>
</feature>
<dbReference type="OMA" id="GVVHQFN"/>
<dbReference type="InterPro" id="IPR008266">
    <property type="entry name" value="Tyr_kinase_AS"/>
</dbReference>
<dbReference type="SMART" id="SM00219">
    <property type="entry name" value="TyrKc"/>
    <property type="match status" value="1"/>
</dbReference>
<dbReference type="InterPro" id="IPR001245">
    <property type="entry name" value="Ser-Thr/Tyr_kinase_cat_dom"/>
</dbReference>
<evidence type="ECO:0000259" key="4">
    <source>
        <dbReference type="PROSITE" id="PS50011"/>
    </source>
</evidence>
<gene>
    <name evidence="5" type="ORF">C5167_039753</name>
</gene>
<organism evidence="5 6">
    <name type="scientific">Papaver somniferum</name>
    <name type="common">Opium poppy</name>
    <dbReference type="NCBI Taxonomy" id="3469"/>
    <lineage>
        <taxon>Eukaryota</taxon>
        <taxon>Viridiplantae</taxon>
        <taxon>Streptophyta</taxon>
        <taxon>Embryophyta</taxon>
        <taxon>Tracheophyta</taxon>
        <taxon>Spermatophyta</taxon>
        <taxon>Magnoliopsida</taxon>
        <taxon>Ranunculales</taxon>
        <taxon>Papaveraceae</taxon>
        <taxon>Papaveroideae</taxon>
        <taxon>Papaver</taxon>
    </lineage>
</organism>
<dbReference type="Gramene" id="RZC46802">
    <property type="protein sequence ID" value="RZC46802"/>
    <property type="gene ID" value="C5167_039753"/>
</dbReference>
<keyword evidence="6" id="KW-1185">Reference proteome</keyword>
<proteinExistence type="predicted"/>
<keyword evidence="1" id="KW-0547">Nucleotide-binding</keyword>
<protein>
    <recommendedName>
        <fullName evidence="4">Protein kinase domain-containing protein</fullName>
    </recommendedName>
</protein>
<dbReference type="EMBL" id="CM010715">
    <property type="protein sequence ID" value="RZC46802.1"/>
    <property type="molecule type" value="Genomic_DNA"/>
</dbReference>
<dbReference type="GO" id="GO:0004713">
    <property type="term" value="F:protein tyrosine kinase activity"/>
    <property type="evidence" value="ECO:0007669"/>
    <property type="project" value="InterPro"/>
</dbReference>
<accession>A0A4Y7IGI3</accession>
<reference evidence="5 6" key="1">
    <citation type="journal article" date="2018" name="Science">
        <title>The opium poppy genome and morphinan production.</title>
        <authorList>
            <person name="Guo L."/>
            <person name="Winzer T."/>
            <person name="Yang X."/>
            <person name="Li Y."/>
            <person name="Ning Z."/>
            <person name="He Z."/>
            <person name="Teodor R."/>
            <person name="Lu Y."/>
            <person name="Bowser T.A."/>
            <person name="Graham I.A."/>
            <person name="Ye K."/>
        </authorList>
    </citation>
    <scope>NUCLEOTIDE SEQUENCE [LARGE SCALE GENOMIC DNA]</scope>
    <source>
        <strain evidence="6">cv. HN1</strain>
        <tissue evidence="5">Leaves</tissue>
    </source>
</reference>
<dbReference type="InterPro" id="IPR011009">
    <property type="entry name" value="Kinase-like_dom_sf"/>
</dbReference>
<sequence>MTSQTVVVIQDASRDISFSAITWAEHGLLLKPGDRLILLGVLHQVNTPMGYKSKVDSSSMFGANRKVIEEEVARKKEEYHNNVELMKISNHYAEQKILFEVEVKVGSSPKMVAVEETRNVKAAWVILDRQMKKDKKYFTERLSCGIYRMKRDNNVEKLRGPVVRGHHKAYTEGSKTSNVTYDEMVPGSPDEDDLFSNEFSPRRSPIRKTVMGGDEGVYTDKRKPWSDTSRMTSFSKSKSNEHLTLEKVASSSSFNNPKDCSSFLQEEQSNINIPSKMAEVRTLDFIFEDQEMRQRKAKKVGTQAQDGKCNTLAELELLTTGLHAGAIEAELENSICTVCMNRRPNFGWMSDFTYADLQAATGGFSPENFLSEGGFGSVYRGKLGDLDIAVKQLNHASLQGEKEFKAEVHALSKARHKHVVMLLGSCSERSHRLLVYEFVCNGSLDKHLSDTDSTNKPLRWEHRMKIALGAAEGLDHLHENNIIHRDVRPNNILVTHDYEPLLGDFGLARTQHAGSDHSSETRVVGTFGYLAPEYAASGKVSTKTDVFSFGVVLLQLITGLRTTDKKLGEKSLVGWARPLLKERKYPDLIDKNLIDSHDVLQLFWTVRVAENCLRKNPDKRFSMKKYQQSSLQQVPRLKYTGGVCINIPNKSGDSFWY</sequence>
<feature type="region of interest" description="Disordered" evidence="3">
    <location>
        <begin position="211"/>
        <end position="233"/>
    </location>
</feature>
<evidence type="ECO:0000256" key="2">
    <source>
        <dbReference type="ARBA" id="ARBA00022840"/>
    </source>
</evidence>
<dbReference type="Gene3D" id="1.10.510.10">
    <property type="entry name" value="Transferase(Phosphotransferase) domain 1"/>
    <property type="match status" value="1"/>
</dbReference>
<dbReference type="Proteomes" id="UP000316621">
    <property type="component" value="Chromosome 1"/>
</dbReference>
<dbReference type="AlphaFoldDB" id="A0A4Y7IGI3"/>